<dbReference type="InterPro" id="IPR012132">
    <property type="entry name" value="GMC_OxRdtase"/>
</dbReference>
<evidence type="ECO:0000259" key="9">
    <source>
        <dbReference type="PROSITE" id="PS00624"/>
    </source>
</evidence>
<gene>
    <name evidence="11" type="ORF">BEE62_18025</name>
    <name evidence="10" type="ORF">F6453_2021</name>
</gene>
<dbReference type="GO" id="GO:0050660">
    <property type="term" value="F:flavin adenine dinucleotide binding"/>
    <property type="evidence" value="ECO:0007669"/>
    <property type="project" value="InterPro"/>
</dbReference>
<dbReference type="PANTHER" id="PTHR11552">
    <property type="entry name" value="GLUCOSE-METHANOL-CHOLINE GMC OXIDOREDUCTASE"/>
    <property type="match status" value="1"/>
</dbReference>
<dbReference type="SUPFAM" id="SSF54373">
    <property type="entry name" value="FAD-linked reductases, C-terminal domain"/>
    <property type="match status" value="1"/>
</dbReference>
<dbReference type="Pfam" id="PF05199">
    <property type="entry name" value="GMC_oxred_C"/>
    <property type="match status" value="1"/>
</dbReference>
<keyword evidence="5" id="KW-0560">Oxidoreductase</keyword>
<reference evidence="10" key="2">
    <citation type="submission" date="2019-10" db="EMBL/GenBank/DDBJ databases">
        <title>Draft genome sequence of Marinobacter hydrocarbonoclasticus NCT7M from the microbiome of the marine copepod.</title>
        <authorList>
            <person name="Nuttall R."/>
            <person name="Sharma G."/>
            <person name="Moisander P."/>
        </authorList>
    </citation>
    <scope>NUCLEOTIDE SEQUENCE [LARGE SCALE GENOMIC DNA]</scope>
    <source>
        <strain evidence="10">NCT7M</strain>
    </source>
</reference>
<dbReference type="EMBL" id="WBMP01000007">
    <property type="protein sequence ID" value="KAE8545827.1"/>
    <property type="molecule type" value="Genomic_DNA"/>
</dbReference>
<dbReference type="PIRSF" id="PIRSF000137">
    <property type="entry name" value="Alcohol_oxidase"/>
    <property type="match status" value="1"/>
</dbReference>
<proteinExistence type="inferred from homology"/>
<feature type="domain" description="Glucose-methanol-choline oxidoreductase N-terminal" evidence="9">
    <location>
        <begin position="255"/>
        <end position="269"/>
    </location>
</feature>
<comment type="similarity">
    <text evidence="2 7">Belongs to the GMC oxidoreductase family.</text>
</comment>
<dbReference type="Proteomes" id="UP000469950">
    <property type="component" value="Unassembled WGS sequence"/>
</dbReference>
<accession>A0A1M2US59</accession>
<evidence type="ECO:0000313" key="12">
    <source>
        <dbReference type="Proteomes" id="UP000183986"/>
    </source>
</evidence>
<dbReference type="GO" id="GO:0016614">
    <property type="term" value="F:oxidoreductase activity, acting on CH-OH group of donors"/>
    <property type="evidence" value="ECO:0007669"/>
    <property type="project" value="InterPro"/>
</dbReference>
<dbReference type="InterPro" id="IPR007867">
    <property type="entry name" value="GMC_OxRtase_C"/>
</dbReference>
<dbReference type="PROSITE" id="PS00623">
    <property type="entry name" value="GMC_OXRED_1"/>
    <property type="match status" value="1"/>
</dbReference>
<dbReference type="PANTHER" id="PTHR11552:SF147">
    <property type="entry name" value="CHOLINE DEHYDROGENASE, MITOCHONDRIAL"/>
    <property type="match status" value="1"/>
</dbReference>
<evidence type="ECO:0000256" key="2">
    <source>
        <dbReference type="ARBA" id="ARBA00010790"/>
    </source>
</evidence>
<evidence type="ECO:0000256" key="5">
    <source>
        <dbReference type="ARBA" id="ARBA00023002"/>
    </source>
</evidence>
<keyword evidence="3 7" id="KW-0285">Flavoprotein</keyword>
<dbReference type="Pfam" id="PF00732">
    <property type="entry name" value="GMC_oxred_N"/>
    <property type="match status" value="1"/>
</dbReference>
<dbReference type="RefSeq" id="WP_072678641.1">
    <property type="nucleotide sequence ID" value="NZ_MPKY01000004.1"/>
</dbReference>
<protein>
    <submittedName>
        <fullName evidence="10">Alcohol dehydrogenase AlkJ</fullName>
    </submittedName>
    <submittedName>
        <fullName evidence="11">GMC family oxidoreductase</fullName>
    </submittedName>
</protein>
<name>A0A1M2US59_MARNT</name>
<dbReference type="PROSITE" id="PS00624">
    <property type="entry name" value="GMC_OXRED_2"/>
    <property type="match status" value="1"/>
</dbReference>
<feature type="domain" description="Glucose-methanol-choline oxidoreductase N-terminal" evidence="8">
    <location>
        <begin position="79"/>
        <end position="102"/>
    </location>
</feature>
<evidence type="ECO:0000256" key="6">
    <source>
        <dbReference type="PIRSR" id="PIRSR000137-2"/>
    </source>
</evidence>
<evidence type="ECO:0000256" key="1">
    <source>
        <dbReference type="ARBA" id="ARBA00001974"/>
    </source>
</evidence>
<keyword evidence="4 6" id="KW-0274">FAD</keyword>
<keyword evidence="12" id="KW-1185">Reference proteome</keyword>
<evidence type="ECO:0000313" key="10">
    <source>
        <dbReference type="EMBL" id="KAE8545827.1"/>
    </source>
</evidence>
<evidence type="ECO:0000256" key="3">
    <source>
        <dbReference type="ARBA" id="ARBA00022630"/>
    </source>
</evidence>
<dbReference type="AlphaFoldDB" id="A0A1M2US59"/>
<feature type="binding site" evidence="6">
    <location>
        <position position="218"/>
    </location>
    <ligand>
        <name>FAD</name>
        <dbReference type="ChEBI" id="CHEBI:57692"/>
    </ligand>
</feature>
<dbReference type="SUPFAM" id="SSF51905">
    <property type="entry name" value="FAD/NAD(P)-binding domain"/>
    <property type="match status" value="1"/>
</dbReference>
<evidence type="ECO:0000256" key="4">
    <source>
        <dbReference type="ARBA" id="ARBA00022827"/>
    </source>
</evidence>
<dbReference type="Proteomes" id="UP000183986">
    <property type="component" value="Unassembled WGS sequence"/>
</dbReference>
<organism evidence="11 12">
    <name type="scientific">Marinobacter nauticus</name>
    <name type="common">Marinobacter hydrocarbonoclasticus</name>
    <name type="synonym">Marinobacter aquaeolei</name>
    <dbReference type="NCBI Taxonomy" id="2743"/>
    <lineage>
        <taxon>Bacteria</taxon>
        <taxon>Pseudomonadati</taxon>
        <taxon>Pseudomonadota</taxon>
        <taxon>Gammaproteobacteria</taxon>
        <taxon>Pseudomonadales</taxon>
        <taxon>Marinobacteraceae</taxon>
        <taxon>Marinobacter</taxon>
    </lineage>
</organism>
<feature type="binding site" evidence="6">
    <location>
        <begin position="89"/>
        <end position="92"/>
    </location>
    <ligand>
        <name>FAD</name>
        <dbReference type="ChEBI" id="CHEBI:57692"/>
    </ligand>
</feature>
<evidence type="ECO:0000256" key="7">
    <source>
        <dbReference type="RuleBase" id="RU003968"/>
    </source>
</evidence>
<dbReference type="NCBIfam" id="NF002550">
    <property type="entry name" value="PRK02106.1"/>
    <property type="match status" value="1"/>
</dbReference>
<evidence type="ECO:0000313" key="11">
    <source>
        <dbReference type="EMBL" id="OJS98184.1"/>
    </source>
</evidence>
<evidence type="ECO:0000259" key="8">
    <source>
        <dbReference type="PROSITE" id="PS00623"/>
    </source>
</evidence>
<reference evidence="11" key="1">
    <citation type="submission" date="2016-11" db="EMBL/GenBank/DDBJ databases">
        <title>Draft Genome Sequence of Marinobacter hydrocarbonoclasticus strain STW2, a polyaromatic aromatic hydrocarbon degrading and denitrifying bacterium from rhizosphere of Seagrass Enhalus acodoides.</title>
        <authorList>
            <person name="Ling J."/>
            <person name="Dong J."/>
        </authorList>
    </citation>
    <scope>NUCLEOTIDE SEQUENCE [LARGE SCALE GENOMIC DNA]</scope>
    <source>
        <strain evidence="11">STW2</strain>
    </source>
</reference>
<sequence>MYDYIIVGAGSAGCVLANRLTADPSKRVALLEAGPKDKSPLIHMPVGIALLANSKQVNWAFETEPQEHLKGRRLFWPRGKTLGGSSSINAMVYIRGHKADYEHWGQAAGTDLWGWDRALTLFRRLEDNERFGPDAYHGKGGELSVSDLRSVNPLSRDFVRAASHVDVPVNTDFNGETQEGLGLYQVTQKNGRRWSSAQAFLRGAEKRPNLDVLTDARVTRVVMDGQRAVGVTLNQGGEYRQLRLNNGGEVILSGGAVNSPQLLLLSGIGDREELRKHGIPLVHHLPEVGKNLVDHLDITLMHAANSRLPIGVAPSFLLRGVSALFSYIFARRGFLTSNVAEAGGFVKSSPSCERPNVQFHFLPTFLKDHGRKVMTGYGYTLHICDLLPKSRGFIGLKSPDPLADPLIQPNYLSDPEDIKTMISAVKFGRRVLAAPTMALHSKREVMPGNSVSSDDQIADFIRENAETIYHPVGTCRMGVDPESVVDPELKVRGIEGLRVVDASIMPSLVAGNTNAPTMMIAENAADILLGNVTVQARVMTPTPTADTTDANYSVPRAVEMERR</sequence>
<dbReference type="InterPro" id="IPR000172">
    <property type="entry name" value="GMC_OxRdtase_N"/>
</dbReference>
<dbReference type="InterPro" id="IPR036188">
    <property type="entry name" value="FAD/NAD-bd_sf"/>
</dbReference>
<dbReference type="OrthoDB" id="9785276at2"/>
<comment type="caution">
    <text evidence="11">The sequence shown here is derived from an EMBL/GenBank/DDBJ whole genome shotgun (WGS) entry which is preliminary data.</text>
</comment>
<comment type="cofactor">
    <cofactor evidence="1 6">
        <name>FAD</name>
        <dbReference type="ChEBI" id="CHEBI:57692"/>
    </cofactor>
</comment>
<dbReference type="Gene3D" id="3.30.560.10">
    <property type="entry name" value="Glucose Oxidase, domain 3"/>
    <property type="match status" value="1"/>
</dbReference>
<dbReference type="Gene3D" id="3.50.50.60">
    <property type="entry name" value="FAD/NAD(P)-binding domain"/>
    <property type="match status" value="1"/>
</dbReference>
<dbReference type="EMBL" id="MPKY01000004">
    <property type="protein sequence ID" value="OJS98184.1"/>
    <property type="molecule type" value="Genomic_DNA"/>
</dbReference>